<dbReference type="FunCoup" id="E6W787">
    <property type="interactions" value="404"/>
</dbReference>
<evidence type="ECO:0000256" key="3">
    <source>
        <dbReference type="ARBA" id="ARBA00012499"/>
    </source>
</evidence>
<reference evidence="9 10" key="1">
    <citation type="submission" date="2010-12" db="EMBL/GenBank/DDBJ databases">
        <title>Complete sequence of Desulfurispirillum indicum S5.</title>
        <authorList>
            <consortium name="US DOE Joint Genome Institute"/>
            <person name="Lucas S."/>
            <person name="Copeland A."/>
            <person name="Lapidus A."/>
            <person name="Cheng J.-F."/>
            <person name="Goodwin L."/>
            <person name="Pitluck S."/>
            <person name="Chertkov O."/>
            <person name="Held B."/>
            <person name="Detter J.C."/>
            <person name="Han C."/>
            <person name="Tapia R."/>
            <person name="Land M."/>
            <person name="Hauser L."/>
            <person name="Kyrpides N."/>
            <person name="Ivanova N."/>
            <person name="Mikhailova N."/>
            <person name="Haggblom M."/>
            <person name="Rauschenbach I."/>
            <person name="Bini E."/>
            <person name="Woyke T."/>
        </authorList>
    </citation>
    <scope>NUCLEOTIDE SEQUENCE [LARGE SCALE GENOMIC DNA]</scope>
    <source>
        <strain evidence="10">ATCC BAA-1389 / DSM 22839 / S5</strain>
    </source>
</reference>
<dbReference type="GO" id="GO:0046872">
    <property type="term" value="F:metal ion binding"/>
    <property type="evidence" value="ECO:0007669"/>
    <property type="project" value="UniProtKB-KW"/>
</dbReference>
<keyword evidence="5" id="KW-0862">Zinc</keyword>
<dbReference type="PANTHER" id="PTHR10173">
    <property type="entry name" value="METHIONINE SULFOXIDE REDUCTASE"/>
    <property type="match status" value="1"/>
</dbReference>
<dbReference type="Proteomes" id="UP000002572">
    <property type="component" value="Chromosome"/>
</dbReference>
<dbReference type="HOGENOM" id="CLU_031040_8_5_0"/>
<evidence type="ECO:0000256" key="1">
    <source>
        <dbReference type="ARBA" id="ARBA00001947"/>
    </source>
</evidence>
<proteinExistence type="inferred from homology"/>
<dbReference type="EC" id="1.8.4.12" evidence="3"/>
<evidence type="ECO:0000259" key="8">
    <source>
        <dbReference type="PROSITE" id="PS51790"/>
    </source>
</evidence>
<dbReference type="PROSITE" id="PS51790">
    <property type="entry name" value="MSRB"/>
    <property type="match status" value="1"/>
</dbReference>
<keyword evidence="6 9" id="KW-0560">Oxidoreductase</keyword>
<organism evidence="9 10">
    <name type="scientific">Desulfurispirillum indicum (strain ATCC BAA-1389 / DSM 22839 / S5)</name>
    <dbReference type="NCBI Taxonomy" id="653733"/>
    <lineage>
        <taxon>Bacteria</taxon>
        <taxon>Pseudomonadati</taxon>
        <taxon>Chrysiogenota</taxon>
        <taxon>Chrysiogenia</taxon>
        <taxon>Chrysiogenales</taxon>
        <taxon>Chrysiogenaceae</taxon>
        <taxon>Desulfurispirillum</taxon>
    </lineage>
</organism>
<dbReference type="AlphaFoldDB" id="E6W787"/>
<dbReference type="Gene3D" id="2.170.150.20">
    <property type="entry name" value="Peptide methionine sulfoxide reductase"/>
    <property type="match status" value="1"/>
</dbReference>
<gene>
    <name evidence="9" type="ordered locus">Selin_1521</name>
</gene>
<evidence type="ECO:0000256" key="4">
    <source>
        <dbReference type="ARBA" id="ARBA00022723"/>
    </source>
</evidence>
<comment type="similarity">
    <text evidence="2">Belongs to the MsrB Met sulfoxide reductase family.</text>
</comment>
<dbReference type="SUPFAM" id="SSF51316">
    <property type="entry name" value="Mss4-like"/>
    <property type="match status" value="1"/>
</dbReference>
<dbReference type="InParanoid" id="E6W787"/>
<dbReference type="GO" id="GO:0033743">
    <property type="term" value="F:peptide-methionine (R)-S-oxide reductase activity"/>
    <property type="evidence" value="ECO:0007669"/>
    <property type="project" value="UniProtKB-EC"/>
</dbReference>
<comment type="cofactor">
    <cofactor evidence="1">
        <name>Zn(2+)</name>
        <dbReference type="ChEBI" id="CHEBI:29105"/>
    </cofactor>
</comment>
<dbReference type="STRING" id="653733.Selin_1521"/>
<sequence length="132" mass="14907">MTRWKELTEAQWRERLTAEQYHICRCRGTERPGSGRYLLHHEEGTYTCACCGAPLFHSIWKYDSGSGWPSFWEAIDGALAYHADTSHGMQRVEIVCAVCSCHLGHVFEDGPAPTHKRYCTNSLSLNFLGTGP</sequence>
<dbReference type="PANTHER" id="PTHR10173:SF52">
    <property type="entry name" value="METHIONINE-R-SULFOXIDE REDUCTASE B1"/>
    <property type="match status" value="1"/>
</dbReference>
<dbReference type="KEGG" id="din:Selin_1521"/>
<evidence type="ECO:0000256" key="7">
    <source>
        <dbReference type="ARBA" id="ARBA00048488"/>
    </source>
</evidence>
<name>E6W787_DESIS</name>
<protein>
    <recommendedName>
        <fullName evidence="3">peptide-methionine (R)-S-oxide reductase</fullName>
        <ecNumber evidence="3">1.8.4.12</ecNumber>
    </recommendedName>
</protein>
<evidence type="ECO:0000256" key="2">
    <source>
        <dbReference type="ARBA" id="ARBA00007174"/>
    </source>
</evidence>
<accession>E6W787</accession>
<dbReference type="InterPro" id="IPR011057">
    <property type="entry name" value="Mss4-like_sf"/>
</dbReference>
<feature type="domain" description="MsrB" evidence="8">
    <location>
        <begin position="9"/>
        <end position="130"/>
    </location>
</feature>
<dbReference type="InterPro" id="IPR002579">
    <property type="entry name" value="Met_Sox_Rdtase_MsrB_dom"/>
</dbReference>
<keyword evidence="10" id="KW-1185">Reference proteome</keyword>
<evidence type="ECO:0000313" key="10">
    <source>
        <dbReference type="Proteomes" id="UP000002572"/>
    </source>
</evidence>
<dbReference type="GO" id="GO:0006979">
    <property type="term" value="P:response to oxidative stress"/>
    <property type="evidence" value="ECO:0007669"/>
    <property type="project" value="InterPro"/>
</dbReference>
<dbReference type="GO" id="GO:0005737">
    <property type="term" value="C:cytoplasm"/>
    <property type="evidence" value="ECO:0007669"/>
    <property type="project" value="TreeGrafter"/>
</dbReference>
<comment type="catalytic activity">
    <reaction evidence="7">
        <text>L-methionyl-[protein] + [thioredoxin]-disulfide + H2O = L-methionyl-(R)-S-oxide-[protein] + [thioredoxin]-dithiol</text>
        <dbReference type="Rhea" id="RHEA:24164"/>
        <dbReference type="Rhea" id="RHEA-COMP:10698"/>
        <dbReference type="Rhea" id="RHEA-COMP:10700"/>
        <dbReference type="Rhea" id="RHEA-COMP:12313"/>
        <dbReference type="Rhea" id="RHEA-COMP:12314"/>
        <dbReference type="ChEBI" id="CHEBI:15377"/>
        <dbReference type="ChEBI" id="CHEBI:16044"/>
        <dbReference type="ChEBI" id="CHEBI:29950"/>
        <dbReference type="ChEBI" id="CHEBI:45764"/>
        <dbReference type="ChEBI" id="CHEBI:50058"/>
        <dbReference type="EC" id="1.8.4.12"/>
    </reaction>
</comment>
<dbReference type="Pfam" id="PF01641">
    <property type="entry name" value="SelR"/>
    <property type="match status" value="1"/>
</dbReference>
<dbReference type="GO" id="GO:0030091">
    <property type="term" value="P:protein repair"/>
    <property type="evidence" value="ECO:0007669"/>
    <property type="project" value="InterPro"/>
</dbReference>
<evidence type="ECO:0000313" key="9">
    <source>
        <dbReference type="EMBL" id="ADU66254.1"/>
    </source>
</evidence>
<dbReference type="OrthoDB" id="4174719at2"/>
<dbReference type="InterPro" id="IPR028427">
    <property type="entry name" value="Met_Sox_Rdtase_MsrB"/>
</dbReference>
<evidence type="ECO:0000256" key="6">
    <source>
        <dbReference type="ARBA" id="ARBA00023002"/>
    </source>
</evidence>
<dbReference type="EMBL" id="CP002432">
    <property type="protein sequence ID" value="ADU66254.1"/>
    <property type="molecule type" value="Genomic_DNA"/>
</dbReference>
<dbReference type="FunFam" id="2.170.150.20:FF:000001">
    <property type="entry name" value="Peptide methionine sulfoxide reductase MsrB"/>
    <property type="match status" value="1"/>
</dbReference>
<dbReference type="eggNOG" id="COG0229">
    <property type="taxonomic scope" value="Bacteria"/>
</dbReference>
<evidence type="ECO:0000256" key="5">
    <source>
        <dbReference type="ARBA" id="ARBA00022833"/>
    </source>
</evidence>
<keyword evidence="4" id="KW-0479">Metal-binding</keyword>
<dbReference type="RefSeq" id="WP_013506135.1">
    <property type="nucleotide sequence ID" value="NC_014836.1"/>
</dbReference>
<dbReference type="NCBIfam" id="TIGR00357">
    <property type="entry name" value="peptide-methionine (R)-S-oxide reductase MsrB"/>
    <property type="match status" value="1"/>
</dbReference>